<gene>
    <name evidence="1" type="primary">ORF SG56</name>
</gene>
<protein>
    <submittedName>
        <fullName evidence="1">Uncharacterized protein ORF SG56</fullName>
    </submittedName>
</protein>
<dbReference type="AlphaFoldDB" id="Q8GPU6"/>
<sequence length="128" mass="14544">MNKRPISGRIRHFSGTRPLDMPQPYDILRLFTSAQGYLVEIEHLARQVAAAPATREWLWVTDRSVTSLRALQTEGDTPQVRYFREAQLQLDGVRAQLVWPNGDCQALMACSMPALPNAQHQLIHNHLS</sequence>
<name>Q8GPU6_PSEAI</name>
<reference evidence="1" key="1">
    <citation type="journal article" date="2002" name="J. Bacteriol.">
        <title>Gene islands integrated into tRNA(Gly) genes confer genome diversity on a Pseudomonas aeruginosa clone.</title>
        <authorList>
            <person name="Larbig K.D."/>
            <person name="Christmann A."/>
            <person name="Johann A."/>
            <person name="Klockgether J."/>
            <person name="Hartsch T."/>
            <person name="Merkl R."/>
            <person name="Wiehlmann L."/>
            <person name="Fritz H.-J."/>
            <person name="Tuemmler B."/>
        </authorList>
    </citation>
    <scope>NUCLEOTIDE SEQUENCE</scope>
    <source>
        <strain evidence="1">SG17M</strain>
    </source>
</reference>
<dbReference type="RefSeq" id="WP_230258125.1">
    <property type="nucleotide sequence ID" value="NZ_LLUW01000023.1"/>
</dbReference>
<proteinExistence type="predicted"/>
<evidence type="ECO:0000313" key="1">
    <source>
        <dbReference type="EMBL" id="AAN62278.1"/>
    </source>
</evidence>
<dbReference type="EMBL" id="AF440524">
    <property type="protein sequence ID" value="AAN62278.1"/>
    <property type="molecule type" value="Genomic_DNA"/>
</dbReference>
<organism evidence="1">
    <name type="scientific">Pseudomonas aeruginosa</name>
    <dbReference type="NCBI Taxonomy" id="287"/>
    <lineage>
        <taxon>Bacteria</taxon>
        <taxon>Pseudomonadati</taxon>
        <taxon>Pseudomonadota</taxon>
        <taxon>Gammaproteobacteria</taxon>
        <taxon>Pseudomonadales</taxon>
        <taxon>Pseudomonadaceae</taxon>
        <taxon>Pseudomonas</taxon>
    </lineage>
</organism>
<accession>Q8GPU6</accession>